<keyword evidence="2" id="KW-0472">Membrane</keyword>
<dbReference type="PANTHER" id="PTHR43630">
    <property type="entry name" value="POLY-BETA-1,6-N-ACETYL-D-GLUCOSAMINE SYNTHASE"/>
    <property type="match status" value="1"/>
</dbReference>
<dbReference type="SUPFAM" id="SSF53448">
    <property type="entry name" value="Nucleotide-diphospho-sugar transferases"/>
    <property type="match status" value="1"/>
</dbReference>
<protein>
    <submittedName>
        <fullName evidence="4">Glycosyltransferase family 2 protein</fullName>
        <ecNumber evidence="4">2.4.-.-</ecNumber>
    </submittedName>
</protein>
<evidence type="ECO:0000256" key="1">
    <source>
        <dbReference type="ARBA" id="ARBA00038494"/>
    </source>
</evidence>
<sequence>MNLSAVIITFNEEKNIGRCIDSLLPVVDEIIILDSYSKDKTLEIITGKGLTYHQREWTDYSDAKNFANAKATGDYILSIDADEELSPALQQSIRQLKARNPANAYMVNRITNYCGQWIRHCGWYPEYKLRIFKREGTHWKGAVHEDLVFASEPEIEKLQGDLYHYSYPTVDSHVKKVMQYARLTAENRYKKGKRYNLLWHGIFKPWVIFFKKYILQLGILDGYYGFVISVLTSFFHFLRYINYRTFQQEDRACKKNIV</sequence>
<keyword evidence="5" id="KW-1185">Reference proteome</keyword>
<evidence type="ECO:0000313" key="5">
    <source>
        <dbReference type="Proteomes" id="UP001597112"/>
    </source>
</evidence>
<dbReference type="EC" id="2.4.-.-" evidence="4"/>
<evidence type="ECO:0000256" key="2">
    <source>
        <dbReference type="SAM" id="Phobius"/>
    </source>
</evidence>
<keyword evidence="2" id="KW-1133">Transmembrane helix</keyword>
<dbReference type="PANTHER" id="PTHR43630:SF2">
    <property type="entry name" value="GLYCOSYLTRANSFERASE"/>
    <property type="match status" value="1"/>
</dbReference>
<dbReference type="CDD" id="cd02511">
    <property type="entry name" value="Beta4Glucosyltransferase"/>
    <property type="match status" value="1"/>
</dbReference>
<feature type="transmembrane region" description="Helical" evidence="2">
    <location>
        <begin position="222"/>
        <end position="241"/>
    </location>
</feature>
<keyword evidence="4" id="KW-0328">Glycosyltransferase</keyword>
<name>A0ABW3JY40_9BACT</name>
<evidence type="ECO:0000313" key="4">
    <source>
        <dbReference type="EMBL" id="MFD0998100.1"/>
    </source>
</evidence>
<keyword evidence="2" id="KW-0812">Transmembrane</keyword>
<dbReference type="Pfam" id="PF00535">
    <property type="entry name" value="Glycos_transf_2"/>
    <property type="match status" value="1"/>
</dbReference>
<dbReference type="Proteomes" id="UP001597112">
    <property type="component" value="Unassembled WGS sequence"/>
</dbReference>
<evidence type="ECO:0000259" key="3">
    <source>
        <dbReference type="Pfam" id="PF00535"/>
    </source>
</evidence>
<dbReference type="Gene3D" id="3.90.550.10">
    <property type="entry name" value="Spore Coat Polysaccharide Biosynthesis Protein SpsA, Chain A"/>
    <property type="match status" value="1"/>
</dbReference>
<dbReference type="InterPro" id="IPR029044">
    <property type="entry name" value="Nucleotide-diphossugar_trans"/>
</dbReference>
<reference evidence="5" key="1">
    <citation type="journal article" date="2019" name="Int. J. Syst. Evol. Microbiol.">
        <title>The Global Catalogue of Microorganisms (GCM) 10K type strain sequencing project: providing services to taxonomists for standard genome sequencing and annotation.</title>
        <authorList>
            <consortium name="The Broad Institute Genomics Platform"/>
            <consortium name="The Broad Institute Genome Sequencing Center for Infectious Disease"/>
            <person name="Wu L."/>
            <person name="Ma J."/>
        </authorList>
    </citation>
    <scope>NUCLEOTIDE SEQUENCE [LARGE SCALE GENOMIC DNA]</scope>
    <source>
        <strain evidence="5">CCUG 58938</strain>
    </source>
</reference>
<comment type="caution">
    <text evidence="4">The sequence shown here is derived from an EMBL/GenBank/DDBJ whole genome shotgun (WGS) entry which is preliminary data.</text>
</comment>
<dbReference type="InterPro" id="IPR001173">
    <property type="entry name" value="Glyco_trans_2-like"/>
</dbReference>
<dbReference type="EMBL" id="JBHTKA010000001">
    <property type="protein sequence ID" value="MFD0998100.1"/>
    <property type="molecule type" value="Genomic_DNA"/>
</dbReference>
<feature type="domain" description="Glycosyltransferase 2-like" evidence="3">
    <location>
        <begin position="4"/>
        <end position="138"/>
    </location>
</feature>
<dbReference type="RefSeq" id="WP_377574219.1">
    <property type="nucleotide sequence ID" value="NZ_JBHTKA010000001.1"/>
</dbReference>
<gene>
    <name evidence="4" type="ORF">ACFQ21_02240</name>
</gene>
<keyword evidence="4" id="KW-0808">Transferase</keyword>
<organism evidence="4 5">
    <name type="scientific">Ohtaekwangia kribbensis</name>
    <dbReference type="NCBI Taxonomy" id="688913"/>
    <lineage>
        <taxon>Bacteria</taxon>
        <taxon>Pseudomonadati</taxon>
        <taxon>Bacteroidota</taxon>
        <taxon>Cytophagia</taxon>
        <taxon>Cytophagales</taxon>
        <taxon>Fulvivirgaceae</taxon>
        <taxon>Ohtaekwangia</taxon>
    </lineage>
</organism>
<proteinExistence type="inferred from homology"/>
<dbReference type="GO" id="GO:0016757">
    <property type="term" value="F:glycosyltransferase activity"/>
    <property type="evidence" value="ECO:0007669"/>
    <property type="project" value="UniProtKB-KW"/>
</dbReference>
<accession>A0ABW3JY40</accession>
<comment type="similarity">
    <text evidence="1">Belongs to the glycosyltransferase 2 family. WaaE/KdtX subfamily.</text>
</comment>